<dbReference type="PROSITE" id="PS50206">
    <property type="entry name" value="RHODANESE_3"/>
    <property type="match status" value="1"/>
</dbReference>
<dbReference type="EMBL" id="OZ037944">
    <property type="protein sequence ID" value="CAL1696527.1"/>
    <property type="molecule type" value="Genomic_DNA"/>
</dbReference>
<dbReference type="PANTHER" id="PTHR44086">
    <property type="entry name" value="THIOSULFATE SULFURTRANSFERASE RDL2, MITOCHONDRIAL-RELATED"/>
    <property type="match status" value="1"/>
</dbReference>
<evidence type="ECO:0000259" key="1">
    <source>
        <dbReference type="PROSITE" id="PS50206"/>
    </source>
</evidence>
<dbReference type="SUPFAM" id="SSF52821">
    <property type="entry name" value="Rhodanese/Cell cycle control phosphatase"/>
    <property type="match status" value="1"/>
</dbReference>
<dbReference type="PANTHER" id="PTHR44086:SF10">
    <property type="entry name" value="THIOSULFATE SULFURTRANSFERASE_RHODANESE-LIKE DOMAIN-CONTAINING PROTEIN 3"/>
    <property type="match status" value="1"/>
</dbReference>
<feature type="domain" description="Rhodanese" evidence="1">
    <location>
        <begin position="77"/>
        <end position="178"/>
    </location>
</feature>
<evidence type="ECO:0000313" key="3">
    <source>
        <dbReference type="Proteomes" id="UP001497453"/>
    </source>
</evidence>
<evidence type="ECO:0000313" key="2">
    <source>
        <dbReference type="EMBL" id="CAL1696527.1"/>
    </source>
</evidence>
<gene>
    <name evidence="2" type="ORF">GFSPODELE1_LOCUS1225</name>
</gene>
<organism evidence="2 3">
    <name type="scientific">Somion occarium</name>
    <dbReference type="NCBI Taxonomy" id="3059160"/>
    <lineage>
        <taxon>Eukaryota</taxon>
        <taxon>Fungi</taxon>
        <taxon>Dikarya</taxon>
        <taxon>Basidiomycota</taxon>
        <taxon>Agaricomycotina</taxon>
        <taxon>Agaricomycetes</taxon>
        <taxon>Polyporales</taxon>
        <taxon>Cerrenaceae</taxon>
        <taxon>Somion</taxon>
    </lineage>
</organism>
<protein>
    <recommendedName>
        <fullName evidence="1">Rhodanese domain-containing protein</fullName>
    </recommendedName>
</protein>
<dbReference type="InterPro" id="IPR036873">
    <property type="entry name" value="Rhodanese-like_dom_sf"/>
</dbReference>
<proteinExistence type="predicted"/>
<dbReference type="Gene3D" id="3.40.250.10">
    <property type="entry name" value="Rhodanese-like domain"/>
    <property type="match status" value="1"/>
</dbReference>
<dbReference type="SMART" id="SM00450">
    <property type="entry name" value="RHOD"/>
    <property type="match status" value="1"/>
</dbReference>
<sequence>MLRAALRRAFVTVPTVSPIRTSQGRVTSPVSLQAIRFQSDEAKALREQIHEARNDLRRDWDAKELTYEELKPRTQQPSPDAYIVDVREPDEVLQGSIPSAVNVPLSVLAESFHLNHTDFEKKFGFAKPRQDQELVFYCRSGKRSTTACDVAKRNGYKNILNYKGSWLDWIQREGTPGQAPPAQP</sequence>
<dbReference type="Pfam" id="PF00581">
    <property type="entry name" value="Rhodanese"/>
    <property type="match status" value="1"/>
</dbReference>
<reference evidence="3" key="1">
    <citation type="submission" date="2024-04" db="EMBL/GenBank/DDBJ databases">
        <authorList>
            <person name="Shaw F."/>
            <person name="Minotto A."/>
        </authorList>
    </citation>
    <scope>NUCLEOTIDE SEQUENCE [LARGE SCALE GENOMIC DNA]</scope>
</reference>
<dbReference type="Proteomes" id="UP001497453">
    <property type="component" value="Chromosome 1"/>
</dbReference>
<dbReference type="InterPro" id="IPR001763">
    <property type="entry name" value="Rhodanese-like_dom"/>
</dbReference>
<dbReference type="CDD" id="cd01519">
    <property type="entry name" value="RHOD_HSP67B2"/>
    <property type="match status" value="1"/>
</dbReference>
<name>A0ABP1CLE8_9APHY</name>
<accession>A0ABP1CLE8</accession>
<keyword evidence="3" id="KW-1185">Reference proteome</keyword>